<reference evidence="2" key="1">
    <citation type="submission" date="2022-08" db="UniProtKB">
        <authorList>
            <consortium name="EnsemblMetazoa"/>
        </authorList>
    </citation>
    <scope>IDENTIFICATION</scope>
    <source>
        <strain evidence="2">EBRO</strain>
    </source>
</reference>
<organism evidence="2">
    <name type="scientific">Anopheles atroparvus</name>
    <name type="common">European mosquito</name>
    <dbReference type="NCBI Taxonomy" id="41427"/>
    <lineage>
        <taxon>Eukaryota</taxon>
        <taxon>Metazoa</taxon>
        <taxon>Ecdysozoa</taxon>
        <taxon>Arthropoda</taxon>
        <taxon>Hexapoda</taxon>
        <taxon>Insecta</taxon>
        <taxon>Pterygota</taxon>
        <taxon>Neoptera</taxon>
        <taxon>Endopterygota</taxon>
        <taxon>Diptera</taxon>
        <taxon>Nematocera</taxon>
        <taxon>Culicoidea</taxon>
        <taxon>Culicidae</taxon>
        <taxon>Anophelinae</taxon>
        <taxon>Anopheles</taxon>
    </lineage>
</organism>
<evidence type="ECO:0000313" key="2">
    <source>
        <dbReference type="EnsemblMetazoa" id="AATE004670-PA.1"/>
    </source>
</evidence>
<sequence length="138" mass="15149">MSCLTETSVAHGTRTNEAIPCTIPSNTSGPPESPEQAPWPAGLETHITLSKILFEPLRSARHSSITIGATVCAKLMSFSMVAASYRGWFTMRIVRWYTPPVSSRTLPTYTFSPAGSMPIVQCAAERTHRELIMEPPQK</sequence>
<dbReference type="VEuPathDB" id="VectorBase:AATE004670"/>
<dbReference type="AlphaFoldDB" id="A0A182ISJ8"/>
<protein>
    <submittedName>
        <fullName evidence="2">Uncharacterized protein</fullName>
    </submittedName>
</protein>
<name>A0A182ISJ8_ANOAO</name>
<accession>A0A182ISJ8</accession>
<dbReference type="EnsemblMetazoa" id="AATE004670-RA">
    <property type="protein sequence ID" value="AATE004670-PA.1"/>
    <property type="gene ID" value="AATE004670"/>
</dbReference>
<evidence type="ECO:0000256" key="1">
    <source>
        <dbReference type="SAM" id="MobiDB-lite"/>
    </source>
</evidence>
<proteinExistence type="predicted"/>
<feature type="region of interest" description="Disordered" evidence="1">
    <location>
        <begin position="15"/>
        <end position="40"/>
    </location>
</feature>